<accession>A0AAV1CL97</accession>
<evidence type="ECO:0000256" key="4">
    <source>
        <dbReference type="SAM" id="MobiDB-lite"/>
    </source>
</evidence>
<feature type="short sequence motif" description="VHIID" evidence="3">
    <location>
        <begin position="536"/>
        <end position="540"/>
    </location>
</feature>
<feature type="region of interest" description="Disordered" evidence="4">
    <location>
        <begin position="330"/>
        <end position="366"/>
    </location>
</feature>
<comment type="similarity">
    <text evidence="3">Belongs to the GRAS family.</text>
</comment>
<keyword evidence="2" id="KW-0804">Transcription</keyword>
<dbReference type="InterPro" id="IPR005202">
    <property type="entry name" value="TF_GRAS"/>
</dbReference>
<dbReference type="Pfam" id="PF03514">
    <property type="entry name" value="GRAS"/>
    <property type="match status" value="1"/>
</dbReference>
<dbReference type="EMBL" id="OX459119">
    <property type="protein sequence ID" value="CAI9095843.1"/>
    <property type="molecule type" value="Genomic_DNA"/>
</dbReference>
<feature type="compositionally biased region" description="Polar residues" evidence="4">
    <location>
        <begin position="330"/>
        <end position="344"/>
    </location>
</feature>
<evidence type="ECO:0000313" key="6">
    <source>
        <dbReference type="Proteomes" id="UP001161247"/>
    </source>
</evidence>
<feature type="region of interest" description="SAW" evidence="3">
    <location>
        <begin position="722"/>
        <end position="795"/>
    </location>
</feature>
<feature type="region of interest" description="Disordered" evidence="4">
    <location>
        <begin position="30"/>
        <end position="122"/>
    </location>
</feature>
<name>A0AAV1CL97_OLDCO</name>
<comment type="caution">
    <text evidence="3">Lacks conserved residue(s) required for the propagation of feature annotation.</text>
</comment>
<feature type="region of interest" description="Leucine repeat II (LRII)" evidence="3">
    <location>
        <begin position="588"/>
        <end position="620"/>
    </location>
</feature>
<organism evidence="5 6">
    <name type="scientific">Oldenlandia corymbosa var. corymbosa</name>
    <dbReference type="NCBI Taxonomy" id="529605"/>
    <lineage>
        <taxon>Eukaryota</taxon>
        <taxon>Viridiplantae</taxon>
        <taxon>Streptophyta</taxon>
        <taxon>Embryophyta</taxon>
        <taxon>Tracheophyta</taxon>
        <taxon>Spermatophyta</taxon>
        <taxon>Magnoliopsida</taxon>
        <taxon>eudicotyledons</taxon>
        <taxon>Gunneridae</taxon>
        <taxon>Pentapetalae</taxon>
        <taxon>asterids</taxon>
        <taxon>lamiids</taxon>
        <taxon>Gentianales</taxon>
        <taxon>Rubiaceae</taxon>
        <taxon>Rubioideae</taxon>
        <taxon>Spermacoceae</taxon>
        <taxon>Hedyotis-Oldenlandia complex</taxon>
        <taxon>Oldenlandia</taxon>
    </lineage>
</organism>
<keyword evidence="1" id="KW-0805">Transcription regulation</keyword>
<feature type="compositionally biased region" description="Gly residues" evidence="4">
    <location>
        <begin position="71"/>
        <end position="81"/>
    </location>
</feature>
<reference evidence="5" key="1">
    <citation type="submission" date="2023-03" db="EMBL/GenBank/DDBJ databases">
        <authorList>
            <person name="Julca I."/>
        </authorList>
    </citation>
    <scope>NUCLEOTIDE SEQUENCE</scope>
</reference>
<protein>
    <submittedName>
        <fullName evidence="5">OLC1v1031867C1</fullName>
    </submittedName>
</protein>
<dbReference type="AlphaFoldDB" id="A0AAV1CL97"/>
<proteinExistence type="inferred from homology"/>
<dbReference type="PROSITE" id="PS50985">
    <property type="entry name" value="GRAS"/>
    <property type="match status" value="1"/>
</dbReference>
<gene>
    <name evidence="5" type="ORF">OLC1_LOCUS6731</name>
</gene>
<feature type="compositionally biased region" description="Low complexity" evidence="4">
    <location>
        <begin position="57"/>
        <end position="70"/>
    </location>
</feature>
<keyword evidence="6" id="KW-1185">Reference proteome</keyword>
<evidence type="ECO:0000256" key="3">
    <source>
        <dbReference type="PROSITE-ProRule" id="PRU01191"/>
    </source>
</evidence>
<evidence type="ECO:0000313" key="5">
    <source>
        <dbReference type="EMBL" id="CAI9095843.1"/>
    </source>
</evidence>
<evidence type="ECO:0000256" key="1">
    <source>
        <dbReference type="ARBA" id="ARBA00023015"/>
    </source>
</evidence>
<dbReference type="Proteomes" id="UP001161247">
    <property type="component" value="Chromosome 2"/>
</dbReference>
<evidence type="ECO:0000256" key="2">
    <source>
        <dbReference type="ARBA" id="ARBA00023163"/>
    </source>
</evidence>
<dbReference type="PANTHER" id="PTHR31636">
    <property type="entry name" value="OSJNBA0084A10.13 PROTEIN-RELATED"/>
    <property type="match status" value="1"/>
</dbReference>
<sequence length="796" mass="84988">MIGMQFNNSNVQAKGVPEVNSCFPSSISVSGAGAGGTKVKKDGNFEPISVLDPRSPSPSTSTSTLSSSCGGTNGGGGGGTNSGSTGNLVVGSSSSVARTAVPLQEPNLPATEANNGGEGGQQKEEWVSTLHGLQAGFELSKHGSLGLDWESIISESAAGVGVGGQDQWIYSDDVVAEESNSKPFLLQGSAVGGNSSSNVEIDVNGPNGVFGGSAGFEAMASAVVIGGGGGLSAGTGNVVPITNSGKLEAISPFNNFSHPQNQSFSLSLPAAANSNLLCLPNATPNIAHQQQLQFAMEQHKSQNLMPLMSSTPQFQNAQQNFNLLNSLLSRPNQEYSPQPKRQNLGNGGGGSFSGSQIPQIPLLDPDPASLLRKQQQELYLGLGQHQLKPFLVPKQEVPDGGNVIIGSPPPMVAARQLQLQQQQQQQQVVYDQLYKATELTLAGNFAHAQGILARLNHHLSPAVKPFQRAAFFFKEALQMFLLMPPNRASKIPTPLDGFFKMGAYKTFSDVSPLIQFMNFTSNQVLLGAIEDNAQHVHIVDFDFGCGAQWSSFMQELPRKIRGSGAGPPSLKITAFASPSSYDSVEISLIHESLSQFALGLGIKFELEVVNFDSFDPSTYPASSFRSSQSDTIVVNFPLWSISSRPSILPSLLCFIKQLSPKVMVVLNQGCERFELPPSPHLLNALQYYEVLLDSIDAAHMPSDGAKKIERFLIQPNIESIVFGRMQCPNQIPPASNLLASAGFSTMSLSNFVETQAECVVSHCQVRGFHVEKRKQGSSLVLCWQHRELLSASIWKC</sequence>